<gene>
    <name evidence="1" type="ORF">SBF1_3120004</name>
</gene>
<name>A0A2U3KZ96_9FIRM</name>
<protein>
    <submittedName>
        <fullName evidence="1">Uncharacterized protein</fullName>
    </submittedName>
</protein>
<dbReference type="Proteomes" id="UP000238916">
    <property type="component" value="Unassembled WGS sequence"/>
</dbReference>
<accession>A0A2U3KZ96</accession>
<organism evidence="1 2">
    <name type="scientific">Candidatus Desulfosporosinus infrequens</name>
    <dbReference type="NCBI Taxonomy" id="2043169"/>
    <lineage>
        <taxon>Bacteria</taxon>
        <taxon>Bacillati</taxon>
        <taxon>Bacillota</taxon>
        <taxon>Clostridia</taxon>
        <taxon>Eubacteriales</taxon>
        <taxon>Desulfitobacteriaceae</taxon>
        <taxon>Desulfosporosinus</taxon>
    </lineage>
</organism>
<proteinExistence type="predicted"/>
<reference evidence="2" key="1">
    <citation type="submission" date="2018-02" db="EMBL/GenBank/DDBJ databases">
        <authorList>
            <person name="Hausmann B."/>
        </authorList>
    </citation>
    <scope>NUCLEOTIDE SEQUENCE [LARGE SCALE GENOMIC DNA]</scope>
    <source>
        <strain evidence="2">Peat soil MAG SbF1</strain>
    </source>
</reference>
<evidence type="ECO:0000313" key="2">
    <source>
        <dbReference type="Proteomes" id="UP000238916"/>
    </source>
</evidence>
<dbReference type="AlphaFoldDB" id="A0A2U3KZ96"/>
<evidence type="ECO:0000313" key="1">
    <source>
        <dbReference type="EMBL" id="SPF44879.1"/>
    </source>
</evidence>
<dbReference type="EMBL" id="OMOF01000238">
    <property type="protein sequence ID" value="SPF44879.1"/>
    <property type="molecule type" value="Genomic_DNA"/>
</dbReference>
<sequence length="70" mass="8447">MKHKIKYFKKEFTQERMICGEHIRQCLVSWNGHAKHGNTYNLRRKLFKKLNSLSELRELKQENSQKITGN</sequence>